<evidence type="ECO:0000256" key="1">
    <source>
        <dbReference type="SAM" id="Phobius"/>
    </source>
</evidence>
<keyword evidence="3" id="KW-1185">Reference proteome</keyword>
<dbReference type="RefSeq" id="XP_044542228.1">
    <property type="nucleotide sequence ID" value="XM_044688718.1"/>
</dbReference>
<evidence type="ECO:0008006" key="4">
    <source>
        <dbReference type="Google" id="ProtNLM"/>
    </source>
</evidence>
<organism evidence="2 3">
    <name type="scientific">Naegleria lovaniensis</name>
    <name type="common">Amoeba</name>
    <dbReference type="NCBI Taxonomy" id="51637"/>
    <lineage>
        <taxon>Eukaryota</taxon>
        <taxon>Discoba</taxon>
        <taxon>Heterolobosea</taxon>
        <taxon>Tetramitia</taxon>
        <taxon>Eutetramitia</taxon>
        <taxon>Vahlkampfiidae</taxon>
        <taxon>Naegleria</taxon>
    </lineage>
</organism>
<dbReference type="GO" id="GO:0016020">
    <property type="term" value="C:membrane"/>
    <property type="evidence" value="ECO:0007669"/>
    <property type="project" value="TreeGrafter"/>
</dbReference>
<feature type="transmembrane region" description="Helical" evidence="1">
    <location>
        <begin position="103"/>
        <end position="129"/>
    </location>
</feature>
<feature type="transmembrane region" description="Helical" evidence="1">
    <location>
        <begin position="280"/>
        <end position="305"/>
    </location>
</feature>
<accession>A0AA88KDM0</accession>
<sequence>MMRSLFVDFLRNQQNNHEWLITFGTNLFDWIIQNSGMKISVSSSSSFSSSIVATSSSIISNQQDPMRNSIRISEQLLQEISSIHGVTATTNHTAHDIALVRGFILTFDICFLLVPLVLTIVIPLLYEIFVVRKILDKLKTTFHRRRSSRRKTPSMYYSKYGRFEDSIEAFAVEEQDKEEHQRSSLVWRMMCFFGWRNFKNFALSTPLGIDNSLASINENGSFAMYHSTPFQLLDRMCSSCSTISSYSTSEHDPLITDTNVSVKIRSVTPKSVHKYNVSCWISSAILLFIRLGNLTLAIVTAVYIYQFENRGNRSVADIWFNYTKYLTNNTFNLFLLYTIVVMIYHVTLLVVAFIYKRKRNSIGSGNTDTVTFPYVDIMPPWLEKLLNWSGNVVWIISELNLVASGVVTIGFWAVIIPTGNFPIDRITFMIVSAHALTFTGSVIEALFSDFYFRFWHIFLVGLYCPTYLLYVIGLKETNLIRTLPYGDLLDYNKGDTAFLGHLGFLIGFYVIFIVFWLLLTLFKKLLVIKCCGIYAFPSHIENRAQAAPTSFNNNSKPSNPIEFYQSSFVAAGRVDVSSIRHHHSRSISLSSSIGGEDEAEQFTTLPKSYQNYSEVESSGWNAGSRL</sequence>
<dbReference type="GeneID" id="68105354"/>
<name>A0AA88KDM0_NAELO</name>
<keyword evidence="1" id="KW-0472">Membrane</keyword>
<dbReference type="Proteomes" id="UP000816034">
    <property type="component" value="Unassembled WGS sequence"/>
</dbReference>
<proteinExistence type="predicted"/>
<comment type="caution">
    <text evidence="2">The sequence shown here is derived from an EMBL/GenBank/DDBJ whole genome shotgun (WGS) entry which is preliminary data.</text>
</comment>
<feature type="transmembrane region" description="Helical" evidence="1">
    <location>
        <begin position="498"/>
        <end position="519"/>
    </location>
</feature>
<dbReference type="AlphaFoldDB" id="A0AA88KDM0"/>
<gene>
    <name evidence="2" type="ORF">C9374_012900</name>
</gene>
<feature type="transmembrane region" description="Helical" evidence="1">
    <location>
        <begin position="426"/>
        <end position="447"/>
    </location>
</feature>
<keyword evidence="1" id="KW-0812">Transmembrane</keyword>
<evidence type="ECO:0000313" key="2">
    <source>
        <dbReference type="EMBL" id="KAG2373054.1"/>
    </source>
</evidence>
<feature type="transmembrane region" description="Helical" evidence="1">
    <location>
        <begin position="392"/>
        <end position="414"/>
    </location>
</feature>
<keyword evidence="1" id="KW-1133">Transmembrane helix</keyword>
<reference evidence="2 3" key="1">
    <citation type="journal article" date="2018" name="BMC Genomics">
        <title>The genome of Naegleria lovaniensis, the basis for a comparative approach to unravel pathogenicity factors of the human pathogenic amoeba N. fowleri.</title>
        <authorList>
            <person name="Liechti N."/>
            <person name="Schurch N."/>
            <person name="Bruggmann R."/>
            <person name="Wittwer M."/>
        </authorList>
    </citation>
    <scope>NUCLEOTIDE SEQUENCE [LARGE SCALE GENOMIC DNA]</scope>
    <source>
        <strain evidence="2 3">ATCC 30569</strain>
    </source>
</reference>
<evidence type="ECO:0000313" key="3">
    <source>
        <dbReference type="Proteomes" id="UP000816034"/>
    </source>
</evidence>
<protein>
    <recommendedName>
        <fullName evidence="4">Transmembrane protein</fullName>
    </recommendedName>
</protein>
<dbReference type="EMBL" id="PYSW02000061">
    <property type="protein sequence ID" value="KAG2373054.1"/>
    <property type="molecule type" value="Genomic_DNA"/>
</dbReference>
<feature type="transmembrane region" description="Helical" evidence="1">
    <location>
        <begin position="334"/>
        <end position="355"/>
    </location>
</feature>
<feature type="transmembrane region" description="Helical" evidence="1">
    <location>
        <begin position="454"/>
        <end position="473"/>
    </location>
</feature>
<dbReference type="PANTHER" id="PTHR12242">
    <property type="entry name" value="OS02G0130600 PROTEIN-RELATED"/>
    <property type="match status" value="1"/>
</dbReference>